<evidence type="ECO:0000256" key="2">
    <source>
        <dbReference type="ARBA" id="ARBA00005133"/>
    </source>
</evidence>
<keyword evidence="8 12" id="KW-0413">Isomerase</keyword>
<dbReference type="CDD" id="cd04723">
    <property type="entry name" value="HisA_HisF"/>
    <property type="match status" value="1"/>
</dbReference>
<comment type="subcellular location">
    <subcellularLocation>
        <location evidence="12">Cytoplasm</location>
    </subcellularLocation>
</comment>
<dbReference type="SUPFAM" id="SSF51366">
    <property type="entry name" value="Ribulose-phoshate binding barrel"/>
    <property type="match status" value="1"/>
</dbReference>
<dbReference type="EMBL" id="LSSM01001201">
    <property type="protein sequence ID" value="OMJ27067.1"/>
    <property type="molecule type" value="Genomic_DNA"/>
</dbReference>
<dbReference type="NCBIfam" id="TIGR02129">
    <property type="entry name" value="hisA_euk"/>
    <property type="match status" value="1"/>
</dbReference>
<dbReference type="EC" id="5.3.1.16" evidence="4 12"/>
<evidence type="ECO:0000256" key="4">
    <source>
        <dbReference type="ARBA" id="ARBA00012550"/>
    </source>
</evidence>
<reference evidence="14" key="1">
    <citation type="submission" date="2017-01" db="EMBL/GenBank/DDBJ databases">
        <authorList>
            <person name="Wang Y."/>
            <person name="White M."/>
            <person name="Kvist S."/>
            <person name="Moncalvo J.-M."/>
        </authorList>
    </citation>
    <scope>NUCLEOTIDE SEQUENCE [LARGE SCALE GENOMIC DNA]</scope>
    <source>
        <strain evidence="14">ID-206-W2</strain>
    </source>
</reference>
<proteinExistence type="inferred from homology"/>
<evidence type="ECO:0000313" key="13">
    <source>
        <dbReference type="EMBL" id="OMJ27067.1"/>
    </source>
</evidence>
<dbReference type="GO" id="GO:0000105">
    <property type="term" value="P:L-histidine biosynthetic process"/>
    <property type="evidence" value="ECO:0007669"/>
    <property type="project" value="UniProtKB-UniPathway"/>
</dbReference>
<dbReference type="Pfam" id="PF00977">
    <property type="entry name" value="His_biosynth"/>
    <property type="match status" value="1"/>
</dbReference>
<dbReference type="InterPro" id="IPR011858">
    <property type="entry name" value="His6/HISN3"/>
</dbReference>
<dbReference type="AlphaFoldDB" id="A0A1R1YJH0"/>
<evidence type="ECO:0000256" key="1">
    <source>
        <dbReference type="ARBA" id="ARBA00000901"/>
    </source>
</evidence>
<evidence type="ECO:0000256" key="6">
    <source>
        <dbReference type="ARBA" id="ARBA00022605"/>
    </source>
</evidence>
<protein>
    <recommendedName>
        <fullName evidence="5 12">1-(5-phosphoribosyl)-5-[(5-phosphoribosylamino)methylideneamino] imidazole-4-carboxamide isomerase</fullName>
        <ecNumber evidence="4 12">5.3.1.16</ecNumber>
    </recommendedName>
    <alternativeName>
        <fullName evidence="10 12">5-proFAR isomerase</fullName>
    </alternativeName>
    <alternativeName>
        <fullName evidence="9 12">Phosphoribosylformimino-5-aminoimidazole carboxamide ribotide isomerase</fullName>
    </alternativeName>
</protein>
<keyword evidence="6 11" id="KW-0028">Amino-acid biosynthesis</keyword>
<dbReference type="Gene3D" id="3.20.20.70">
    <property type="entry name" value="Aldolase class I"/>
    <property type="match status" value="1"/>
</dbReference>
<evidence type="ECO:0000256" key="10">
    <source>
        <dbReference type="ARBA" id="ARBA00031376"/>
    </source>
</evidence>
<dbReference type="GO" id="GO:0003949">
    <property type="term" value="F:1-(5-phosphoribosyl)-5-[(5-phosphoribosylamino)methylideneamino]imidazole-4-carboxamide isomerase activity"/>
    <property type="evidence" value="ECO:0007669"/>
    <property type="project" value="UniProtKB-EC"/>
</dbReference>
<evidence type="ECO:0000313" key="14">
    <source>
        <dbReference type="Proteomes" id="UP000187429"/>
    </source>
</evidence>
<dbReference type="UniPathway" id="UPA00031">
    <property type="reaction ID" value="UER00009"/>
</dbReference>
<keyword evidence="12" id="KW-0963">Cytoplasm</keyword>
<evidence type="ECO:0000256" key="7">
    <source>
        <dbReference type="ARBA" id="ARBA00023102"/>
    </source>
</evidence>
<dbReference type="GO" id="GO:0005737">
    <property type="term" value="C:cytoplasm"/>
    <property type="evidence" value="ECO:0007669"/>
    <property type="project" value="UniProtKB-SubCell"/>
</dbReference>
<accession>A0A1R1YJH0</accession>
<evidence type="ECO:0000256" key="12">
    <source>
        <dbReference type="RuleBase" id="RU364022"/>
    </source>
</evidence>
<dbReference type="PANTHER" id="PTHR43090:SF2">
    <property type="entry name" value="1-(5-PHOSPHORIBOSYL)-5-[(5-PHOSPHORIBOSYLAMINO)METHYLIDENEAMINO] IMIDAZOLE-4-CARBOXAMIDE ISOMERASE"/>
    <property type="match status" value="1"/>
</dbReference>
<keyword evidence="7 11" id="KW-0368">Histidine biosynthesis</keyword>
<gene>
    <name evidence="13" type="ORF">AYI69_g3509</name>
</gene>
<evidence type="ECO:0000256" key="11">
    <source>
        <dbReference type="RuleBase" id="RU003657"/>
    </source>
</evidence>
<comment type="catalytic activity">
    <reaction evidence="1 12">
        <text>1-(5-phospho-beta-D-ribosyl)-5-[(5-phospho-beta-D-ribosylamino)methylideneamino]imidazole-4-carboxamide = 5-[(5-phospho-1-deoxy-D-ribulos-1-ylimino)methylamino]-1-(5-phospho-beta-D-ribosyl)imidazole-4-carboxamide</text>
        <dbReference type="Rhea" id="RHEA:15469"/>
        <dbReference type="ChEBI" id="CHEBI:58435"/>
        <dbReference type="ChEBI" id="CHEBI:58525"/>
        <dbReference type="EC" id="5.3.1.16"/>
    </reaction>
</comment>
<name>A0A1R1YJH0_9FUNG</name>
<dbReference type="InterPro" id="IPR011060">
    <property type="entry name" value="RibuloseP-bd_barrel"/>
</dbReference>
<comment type="pathway">
    <text evidence="2 12">Amino-acid biosynthesis; L-histidine biosynthesis; L-histidine from 5-phospho-alpha-D-ribose 1-diphosphate: step 4/9.</text>
</comment>
<dbReference type="InterPro" id="IPR013785">
    <property type="entry name" value="Aldolase_TIM"/>
</dbReference>
<comment type="similarity">
    <text evidence="3 11">Belongs to the HisA/HisF family.</text>
</comment>
<keyword evidence="14" id="KW-1185">Reference proteome</keyword>
<evidence type="ECO:0000256" key="3">
    <source>
        <dbReference type="ARBA" id="ARBA00009667"/>
    </source>
</evidence>
<dbReference type="OrthoDB" id="446074at2759"/>
<evidence type="ECO:0000256" key="8">
    <source>
        <dbReference type="ARBA" id="ARBA00023235"/>
    </source>
</evidence>
<evidence type="ECO:0000256" key="5">
    <source>
        <dbReference type="ARBA" id="ARBA00018464"/>
    </source>
</evidence>
<organism evidence="13 14">
    <name type="scientific">Smittium culicis</name>
    <dbReference type="NCBI Taxonomy" id="133412"/>
    <lineage>
        <taxon>Eukaryota</taxon>
        <taxon>Fungi</taxon>
        <taxon>Fungi incertae sedis</taxon>
        <taxon>Zoopagomycota</taxon>
        <taxon>Kickxellomycotina</taxon>
        <taxon>Harpellomycetes</taxon>
        <taxon>Harpellales</taxon>
        <taxon>Legeriomycetaceae</taxon>
        <taxon>Smittium</taxon>
    </lineage>
</organism>
<sequence length="230" mass="25340">MIASTKSIFRPCIDLHNGQVKQIVGGTLTENDQQVKTNFVSSNPSSYYAELYKKHSLIGGHLIKLGPGNDLAAIEALKSWPNGLQVGGGINIENAQKWLDLGASKVIVTSWLFTDKKFDLNKLKALCDKIGKDRLVVDISCRKDDIGWVVAIDKWQTRTDLYLNKNTIDLISHEFLVHAADVEGLCQGIDEELVKCLLIYSFSLLLCSCLGIWVDIPTTYAGGANSKNSI</sequence>
<dbReference type="Proteomes" id="UP000187429">
    <property type="component" value="Unassembled WGS sequence"/>
</dbReference>
<dbReference type="InterPro" id="IPR006062">
    <property type="entry name" value="His_biosynth"/>
</dbReference>
<dbReference type="InterPro" id="IPR044524">
    <property type="entry name" value="Isoase_HisA-like"/>
</dbReference>
<dbReference type="PANTHER" id="PTHR43090">
    <property type="entry name" value="1-(5-PHOSPHORIBOSYL)-5-[(5-PHOSPHORIBOSYLAMINO)METHYLIDENEAMINO] IMIDAZOLE-4-CARBOXAMIDE ISOMERASE"/>
    <property type="match status" value="1"/>
</dbReference>
<dbReference type="GO" id="GO:0000162">
    <property type="term" value="P:L-tryptophan biosynthetic process"/>
    <property type="evidence" value="ECO:0007669"/>
    <property type="project" value="TreeGrafter"/>
</dbReference>
<comment type="caution">
    <text evidence="13">The sequence shown here is derived from an EMBL/GenBank/DDBJ whole genome shotgun (WGS) entry which is preliminary data.</text>
</comment>
<evidence type="ECO:0000256" key="9">
    <source>
        <dbReference type="ARBA" id="ARBA00030547"/>
    </source>
</evidence>